<gene>
    <name evidence="1" type="ORF">GNY06_01305</name>
</gene>
<accession>A0A845PQH1</accession>
<name>A0A845PQH1_9FLAO</name>
<sequence>IGRILDVSNVTVLNWIRSFGKEVQSLQCESKEIKVVALDEMHSYIGRKKNTVGSGLLLIDLEKDSSISLLVTEVIKLQKSFGKQ</sequence>
<evidence type="ECO:0000313" key="1">
    <source>
        <dbReference type="EMBL" id="NAW50084.1"/>
    </source>
</evidence>
<proteinExistence type="predicted"/>
<dbReference type="AlphaFoldDB" id="A0A845PQH1"/>
<comment type="caution">
    <text evidence="1">The sequence shown here is derived from an EMBL/GenBank/DDBJ whole genome shotgun (WGS) entry which is preliminary data.</text>
</comment>
<evidence type="ECO:0000313" key="2">
    <source>
        <dbReference type="Proteomes" id="UP000553459"/>
    </source>
</evidence>
<reference evidence="1 2" key="1">
    <citation type="submission" date="2019-11" db="EMBL/GenBank/DDBJ databases">
        <title>Characterization of Elizabethkingia argenteiflava sp. nov., isolated from inner surface of Soybean Pods.</title>
        <authorList>
            <person name="Mo S."/>
        </authorList>
    </citation>
    <scope>NUCLEOTIDE SEQUENCE [LARGE SCALE GENOMIC DNA]</scope>
    <source>
        <strain evidence="1 2">YB22</strain>
    </source>
</reference>
<organism evidence="1 2">
    <name type="scientific">Elizabethkingia argenteiflava</name>
    <dbReference type="NCBI Taxonomy" id="2681556"/>
    <lineage>
        <taxon>Bacteria</taxon>
        <taxon>Pseudomonadati</taxon>
        <taxon>Bacteroidota</taxon>
        <taxon>Flavobacteriia</taxon>
        <taxon>Flavobacteriales</taxon>
        <taxon>Weeksellaceae</taxon>
        <taxon>Elizabethkingia</taxon>
    </lineage>
</organism>
<evidence type="ECO:0008006" key="3">
    <source>
        <dbReference type="Google" id="ProtNLM"/>
    </source>
</evidence>
<feature type="non-terminal residue" evidence="1">
    <location>
        <position position="1"/>
    </location>
</feature>
<protein>
    <recommendedName>
        <fullName evidence="3">Transposase</fullName>
    </recommendedName>
</protein>
<keyword evidence="2" id="KW-1185">Reference proteome</keyword>
<dbReference type="EMBL" id="JAAABJ010000163">
    <property type="protein sequence ID" value="NAW50084.1"/>
    <property type="molecule type" value="Genomic_DNA"/>
</dbReference>
<dbReference type="Proteomes" id="UP000553459">
    <property type="component" value="Unassembled WGS sequence"/>
</dbReference>